<protein>
    <submittedName>
        <fullName evidence="2">RES domain-containing protein</fullName>
    </submittedName>
</protein>
<dbReference type="InterPro" id="IPR035897">
    <property type="entry name" value="Toll_tir_struct_dom_sf"/>
</dbReference>
<accession>A0A7W8YWI0</accession>
<organism evidence="2 3">
    <name type="scientific">Pedobacter cryoconitis</name>
    <dbReference type="NCBI Taxonomy" id="188932"/>
    <lineage>
        <taxon>Bacteria</taxon>
        <taxon>Pseudomonadati</taxon>
        <taxon>Bacteroidota</taxon>
        <taxon>Sphingobacteriia</taxon>
        <taxon>Sphingobacteriales</taxon>
        <taxon>Sphingobacteriaceae</taxon>
        <taxon>Pedobacter</taxon>
    </lineage>
</organism>
<dbReference type="InterPro" id="IPR014914">
    <property type="entry name" value="RES_dom"/>
</dbReference>
<dbReference type="GO" id="GO:0007165">
    <property type="term" value="P:signal transduction"/>
    <property type="evidence" value="ECO:0007669"/>
    <property type="project" value="InterPro"/>
</dbReference>
<feature type="domain" description="TIR" evidence="1">
    <location>
        <begin position="190"/>
        <end position="328"/>
    </location>
</feature>
<proteinExistence type="predicted"/>
<dbReference type="PROSITE" id="PS50104">
    <property type="entry name" value="TIR"/>
    <property type="match status" value="1"/>
</dbReference>
<dbReference type="Pfam" id="PF08808">
    <property type="entry name" value="RES"/>
    <property type="match status" value="1"/>
</dbReference>
<reference evidence="2 3" key="1">
    <citation type="submission" date="2020-08" db="EMBL/GenBank/DDBJ databases">
        <title>Genomic Encyclopedia of Type Strains, Phase IV (KMG-V): Genome sequencing to study the core and pangenomes of soil and plant-associated prokaryotes.</title>
        <authorList>
            <person name="Whitman W."/>
        </authorList>
    </citation>
    <scope>NUCLEOTIDE SEQUENCE [LARGE SCALE GENOMIC DNA]</scope>
    <source>
        <strain evidence="2 3">MP7CTX6</strain>
    </source>
</reference>
<dbReference type="SMART" id="SM00255">
    <property type="entry name" value="TIR"/>
    <property type="match status" value="1"/>
</dbReference>
<evidence type="ECO:0000313" key="2">
    <source>
        <dbReference type="EMBL" id="MBB5622858.1"/>
    </source>
</evidence>
<dbReference type="Proteomes" id="UP000537718">
    <property type="component" value="Unassembled WGS sequence"/>
</dbReference>
<dbReference type="EMBL" id="JACHCF010000010">
    <property type="protein sequence ID" value="MBB5622858.1"/>
    <property type="molecule type" value="Genomic_DNA"/>
</dbReference>
<dbReference type="Gene3D" id="3.40.50.10140">
    <property type="entry name" value="Toll/interleukin-1 receptor homology (TIR) domain"/>
    <property type="match status" value="1"/>
</dbReference>
<dbReference type="SUPFAM" id="SSF52200">
    <property type="entry name" value="Toll/Interleukin receptor TIR domain"/>
    <property type="match status" value="1"/>
</dbReference>
<evidence type="ECO:0000259" key="1">
    <source>
        <dbReference type="PROSITE" id="PS50104"/>
    </source>
</evidence>
<gene>
    <name evidence="2" type="ORF">HDE69_003940</name>
</gene>
<dbReference type="SMART" id="SM00953">
    <property type="entry name" value="RES"/>
    <property type="match status" value="1"/>
</dbReference>
<dbReference type="Pfam" id="PF13676">
    <property type="entry name" value="TIR_2"/>
    <property type="match status" value="1"/>
</dbReference>
<dbReference type="AlphaFoldDB" id="A0A7W8YWI0"/>
<comment type="caution">
    <text evidence="2">The sequence shown here is derived from an EMBL/GenBank/DDBJ whole genome shotgun (WGS) entry which is preliminary data.</text>
</comment>
<evidence type="ECO:0000313" key="3">
    <source>
        <dbReference type="Proteomes" id="UP000537718"/>
    </source>
</evidence>
<sequence length="328" mass="37796">MFLYRITNRKNAADLSGLGASFYGGRWNNPGNSVIYTADTIALATLEQLVHKVDYIPNRDFVLTTIEIPDHVKTDILSENHLPDGWRSYPPPKALQILGDQWISDKASLALKVPSAIIDYEFNFLINPAHPDFKYLKIVSITDFSFDPKVKTKERKEELPSFNIDQKEIVRERIINENETLLASTKPVNFSFDIFISHASEDKETLVNPIVEQMKIYGLKYWYDIEQIRLGDRITRKINHGLKNSRFIFAVLTTTFIKKPWAMQEIESALNKETDSGSTFVFPMLAGTYNERQEILDHINLLRDKLHIVWNNNPEEIVKKIIQAIAVQ</sequence>
<name>A0A7W8YWI0_9SPHI</name>
<dbReference type="InterPro" id="IPR000157">
    <property type="entry name" value="TIR_dom"/>
</dbReference>
<dbReference type="RefSeq" id="WP_183868952.1">
    <property type="nucleotide sequence ID" value="NZ_JACHCF010000010.1"/>
</dbReference>